<comment type="caution">
    <text evidence="2">The sequence shown here is derived from an EMBL/GenBank/DDBJ whole genome shotgun (WGS) entry which is preliminary data.</text>
</comment>
<accession>A0A5B7CP94</accession>
<dbReference type="AlphaFoldDB" id="A0A5B7CP94"/>
<organism evidence="2 3">
    <name type="scientific">Portunus trituberculatus</name>
    <name type="common">Swimming crab</name>
    <name type="synonym">Neptunus trituberculatus</name>
    <dbReference type="NCBI Taxonomy" id="210409"/>
    <lineage>
        <taxon>Eukaryota</taxon>
        <taxon>Metazoa</taxon>
        <taxon>Ecdysozoa</taxon>
        <taxon>Arthropoda</taxon>
        <taxon>Crustacea</taxon>
        <taxon>Multicrustacea</taxon>
        <taxon>Malacostraca</taxon>
        <taxon>Eumalacostraca</taxon>
        <taxon>Eucarida</taxon>
        <taxon>Decapoda</taxon>
        <taxon>Pleocyemata</taxon>
        <taxon>Brachyura</taxon>
        <taxon>Eubrachyura</taxon>
        <taxon>Portunoidea</taxon>
        <taxon>Portunidae</taxon>
        <taxon>Portuninae</taxon>
        <taxon>Portunus</taxon>
    </lineage>
</organism>
<evidence type="ECO:0000313" key="2">
    <source>
        <dbReference type="EMBL" id="MPC11522.1"/>
    </source>
</evidence>
<sequence length="79" mass="8186">MVKSRWKIVGGCGVGGRDDVIACLVLIVGVMMTSLSAGGECDDDVTFTIVGGMVVTSLLGVVAVVQLVVMSRVRWVGES</sequence>
<dbReference type="EMBL" id="VSRR010000167">
    <property type="protein sequence ID" value="MPC11522.1"/>
    <property type="molecule type" value="Genomic_DNA"/>
</dbReference>
<evidence type="ECO:0000256" key="1">
    <source>
        <dbReference type="SAM" id="Phobius"/>
    </source>
</evidence>
<protein>
    <recommendedName>
        <fullName evidence="4">Transmembrane protein</fullName>
    </recommendedName>
</protein>
<proteinExistence type="predicted"/>
<gene>
    <name evidence="2" type="ORF">E2C01_004189</name>
</gene>
<feature type="transmembrane region" description="Helical" evidence="1">
    <location>
        <begin position="20"/>
        <end position="39"/>
    </location>
</feature>
<keyword evidence="3" id="KW-1185">Reference proteome</keyword>
<name>A0A5B7CP94_PORTR</name>
<feature type="transmembrane region" description="Helical" evidence="1">
    <location>
        <begin position="45"/>
        <end position="69"/>
    </location>
</feature>
<dbReference type="Proteomes" id="UP000324222">
    <property type="component" value="Unassembled WGS sequence"/>
</dbReference>
<reference evidence="2 3" key="1">
    <citation type="submission" date="2019-05" db="EMBL/GenBank/DDBJ databases">
        <title>Another draft genome of Portunus trituberculatus and its Hox gene families provides insights of decapod evolution.</title>
        <authorList>
            <person name="Jeong J.-H."/>
            <person name="Song I."/>
            <person name="Kim S."/>
            <person name="Choi T."/>
            <person name="Kim D."/>
            <person name="Ryu S."/>
            <person name="Kim W."/>
        </authorList>
    </citation>
    <scope>NUCLEOTIDE SEQUENCE [LARGE SCALE GENOMIC DNA]</scope>
    <source>
        <tissue evidence="2">Muscle</tissue>
    </source>
</reference>
<keyword evidence="1" id="KW-1133">Transmembrane helix</keyword>
<keyword evidence="1" id="KW-0472">Membrane</keyword>
<keyword evidence="1" id="KW-0812">Transmembrane</keyword>
<evidence type="ECO:0008006" key="4">
    <source>
        <dbReference type="Google" id="ProtNLM"/>
    </source>
</evidence>
<evidence type="ECO:0000313" key="3">
    <source>
        <dbReference type="Proteomes" id="UP000324222"/>
    </source>
</evidence>